<keyword evidence="1" id="KW-1133">Transmembrane helix</keyword>
<accession>A0ABQ2HHA2</accession>
<organism evidence="2 3">
    <name type="scientific">Dyadobacter beijingensis</name>
    <dbReference type="NCBI Taxonomy" id="365489"/>
    <lineage>
        <taxon>Bacteria</taxon>
        <taxon>Pseudomonadati</taxon>
        <taxon>Bacteroidota</taxon>
        <taxon>Cytophagia</taxon>
        <taxon>Cytophagales</taxon>
        <taxon>Spirosomataceae</taxon>
        <taxon>Dyadobacter</taxon>
    </lineage>
</organism>
<sequence>MATGHKLELRVPVACFNSVSIQKHTFFFMKSLLKFGFIASVVALAALITHSTGNAIAGFAAAAVLTGLVERFTNFTILPEGSGAFCTPLVGLKRKCQTPTMGGAKRLYLILTEDLQSEFLTYDIAKTAGEFAGPIPYVTGKKFIEIEAWYDTTKFDTEMKLGAGFTQSVEFKVIGYDKDIVKMQTLLYEAPVNVVVQGNDDKLYWIGQKYIPMMFETKAVLPEKGTARKEVTFTAKQDGMQVPIFPLASTITLDVTALPTGA</sequence>
<proteinExistence type="predicted"/>
<evidence type="ECO:0000313" key="2">
    <source>
        <dbReference type="EMBL" id="GGM81751.1"/>
    </source>
</evidence>
<feature type="transmembrane region" description="Helical" evidence="1">
    <location>
        <begin position="32"/>
        <end position="49"/>
    </location>
</feature>
<gene>
    <name evidence="2" type="ORF">GCM10010967_11870</name>
</gene>
<evidence type="ECO:0000256" key="1">
    <source>
        <dbReference type="SAM" id="Phobius"/>
    </source>
</evidence>
<evidence type="ECO:0000313" key="3">
    <source>
        <dbReference type="Proteomes" id="UP000632339"/>
    </source>
</evidence>
<keyword evidence="3" id="KW-1185">Reference proteome</keyword>
<name>A0ABQ2HHA2_9BACT</name>
<keyword evidence="1" id="KW-0812">Transmembrane</keyword>
<dbReference type="EMBL" id="BMLI01000001">
    <property type="protein sequence ID" value="GGM81751.1"/>
    <property type="molecule type" value="Genomic_DNA"/>
</dbReference>
<protein>
    <submittedName>
        <fullName evidence="2">Uncharacterized protein</fullName>
    </submittedName>
</protein>
<keyword evidence="1" id="KW-0472">Membrane</keyword>
<reference evidence="3" key="1">
    <citation type="journal article" date="2019" name="Int. J. Syst. Evol. Microbiol.">
        <title>The Global Catalogue of Microorganisms (GCM) 10K type strain sequencing project: providing services to taxonomists for standard genome sequencing and annotation.</title>
        <authorList>
            <consortium name="The Broad Institute Genomics Platform"/>
            <consortium name="The Broad Institute Genome Sequencing Center for Infectious Disease"/>
            <person name="Wu L."/>
            <person name="Ma J."/>
        </authorList>
    </citation>
    <scope>NUCLEOTIDE SEQUENCE [LARGE SCALE GENOMIC DNA]</scope>
    <source>
        <strain evidence="3">CGMCC 1.6375</strain>
    </source>
</reference>
<dbReference type="Proteomes" id="UP000632339">
    <property type="component" value="Unassembled WGS sequence"/>
</dbReference>
<comment type="caution">
    <text evidence="2">The sequence shown here is derived from an EMBL/GenBank/DDBJ whole genome shotgun (WGS) entry which is preliminary data.</text>
</comment>